<protein>
    <recommendedName>
        <fullName evidence="2">GED domain-containing protein</fullName>
    </recommendedName>
</protein>
<name>A0A9P3BFA0_9EURO</name>
<proteinExistence type="predicted"/>
<gene>
    <name evidence="3" type="ORF">Asppvi_005553</name>
</gene>
<feature type="region of interest" description="Disordered" evidence="1">
    <location>
        <begin position="78"/>
        <end position="106"/>
    </location>
</feature>
<comment type="caution">
    <text evidence="3">The sequence shown here is derived from an EMBL/GenBank/DDBJ whole genome shotgun (WGS) entry which is preliminary data.</text>
</comment>
<dbReference type="EMBL" id="BHVY01000004">
    <property type="protein sequence ID" value="GIJ86661.1"/>
    <property type="molecule type" value="Genomic_DNA"/>
</dbReference>
<keyword evidence="4" id="KW-1185">Reference proteome</keyword>
<evidence type="ECO:0000313" key="4">
    <source>
        <dbReference type="Proteomes" id="UP001043456"/>
    </source>
</evidence>
<dbReference type="PROSITE" id="PS51388">
    <property type="entry name" value="GED"/>
    <property type="match status" value="1"/>
</dbReference>
<dbReference type="Proteomes" id="UP001043456">
    <property type="component" value="Unassembled WGS sequence"/>
</dbReference>
<reference evidence="3 4" key="1">
    <citation type="submission" date="2018-10" db="EMBL/GenBank/DDBJ databases">
        <title>Pan-genome distribution and transcriptional activeness of fungal secondary metabolism genes in Aspergillus section Fumigati.</title>
        <authorList>
            <person name="Takahashi H."/>
            <person name="Umemura M."/>
            <person name="Ninomiya A."/>
            <person name="Kusuya Y."/>
            <person name="Urayama S."/>
            <person name="Shimizu M."/>
            <person name="Watanabe A."/>
            <person name="Kamei K."/>
            <person name="Yaguchi T."/>
            <person name="Hagiwara D."/>
        </authorList>
    </citation>
    <scope>NUCLEOTIDE SEQUENCE [LARGE SCALE GENOMIC DNA]</scope>
    <source>
        <strain evidence="3 4">IFM 55266</strain>
    </source>
</reference>
<dbReference type="RefSeq" id="XP_043157407.1">
    <property type="nucleotide sequence ID" value="XM_043301472.1"/>
</dbReference>
<evidence type="ECO:0000256" key="1">
    <source>
        <dbReference type="SAM" id="MobiDB-lite"/>
    </source>
</evidence>
<organism evidence="3 4">
    <name type="scientific">Aspergillus pseudoviridinutans</name>
    <dbReference type="NCBI Taxonomy" id="1517512"/>
    <lineage>
        <taxon>Eukaryota</taxon>
        <taxon>Fungi</taxon>
        <taxon>Dikarya</taxon>
        <taxon>Ascomycota</taxon>
        <taxon>Pezizomycotina</taxon>
        <taxon>Eurotiomycetes</taxon>
        <taxon>Eurotiomycetidae</taxon>
        <taxon>Eurotiales</taxon>
        <taxon>Aspergillaceae</taxon>
        <taxon>Aspergillus</taxon>
        <taxon>Aspergillus subgen. Fumigati</taxon>
    </lineage>
</organism>
<evidence type="ECO:0000259" key="2">
    <source>
        <dbReference type="PROSITE" id="PS51388"/>
    </source>
</evidence>
<dbReference type="GeneID" id="67004164"/>
<feature type="region of interest" description="Disordered" evidence="1">
    <location>
        <begin position="1"/>
        <end position="21"/>
    </location>
</feature>
<dbReference type="AlphaFoldDB" id="A0A9P3BFA0"/>
<dbReference type="InterPro" id="IPR020850">
    <property type="entry name" value="GED_dom"/>
</dbReference>
<evidence type="ECO:0000313" key="3">
    <source>
        <dbReference type="EMBL" id="GIJ86661.1"/>
    </source>
</evidence>
<feature type="compositionally biased region" description="Polar residues" evidence="1">
    <location>
        <begin position="96"/>
        <end position="106"/>
    </location>
</feature>
<sequence>MTDENDQKLAAESAQVRREGDKLQTQLTKLQRSLLLVRNSSHRSPLGCPQLLADTERMNCKRPIITQSHVLPILGLSSPISNGPKPRHAGTRLNYKAQSIGSDQAF</sequence>
<feature type="domain" description="GED" evidence="2">
    <location>
        <begin position="1"/>
        <end position="45"/>
    </location>
</feature>
<accession>A0A9P3BFA0</accession>